<dbReference type="EC" id="3.6.1.9" evidence="4"/>
<comment type="similarity">
    <text evidence="4">Belongs to the Maf family. YhdE subfamily.</text>
</comment>
<comment type="caution">
    <text evidence="4">Lacks conserved residue(s) required for the propagation of feature annotation.</text>
</comment>
<dbReference type="OrthoDB" id="9807767at2"/>
<proteinExistence type="inferred from homology"/>
<comment type="catalytic activity">
    <reaction evidence="4">
        <text>dTTP + H2O = dTMP + diphosphate + H(+)</text>
        <dbReference type="Rhea" id="RHEA:28534"/>
        <dbReference type="ChEBI" id="CHEBI:15377"/>
        <dbReference type="ChEBI" id="CHEBI:15378"/>
        <dbReference type="ChEBI" id="CHEBI:33019"/>
        <dbReference type="ChEBI" id="CHEBI:37568"/>
        <dbReference type="ChEBI" id="CHEBI:63528"/>
        <dbReference type="EC" id="3.6.1.9"/>
    </reaction>
</comment>
<keyword evidence="6" id="KW-1185">Reference proteome</keyword>
<dbReference type="InterPro" id="IPR029001">
    <property type="entry name" value="ITPase-like_fam"/>
</dbReference>
<feature type="site" description="Important for substrate specificity" evidence="4">
    <location>
        <position position="73"/>
    </location>
</feature>
<comment type="catalytic activity">
    <reaction evidence="4">
        <text>UTP + H2O = UMP + diphosphate + H(+)</text>
        <dbReference type="Rhea" id="RHEA:29395"/>
        <dbReference type="ChEBI" id="CHEBI:15377"/>
        <dbReference type="ChEBI" id="CHEBI:15378"/>
        <dbReference type="ChEBI" id="CHEBI:33019"/>
        <dbReference type="ChEBI" id="CHEBI:46398"/>
        <dbReference type="ChEBI" id="CHEBI:57865"/>
        <dbReference type="EC" id="3.6.1.9"/>
    </reaction>
</comment>
<evidence type="ECO:0000256" key="3">
    <source>
        <dbReference type="ARBA" id="ARBA00023080"/>
    </source>
</evidence>
<comment type="caution">
    <text evidence="5">The sequence shown here is derived from an EMBL/GenBank/DDBJ whole genome shotgun (WGS) entry which is preliminary data.</text>
</comment>
<dbReference type="AlphaFoldDB" id="A0A4U1BPU6"/>
<reference evidence="5 6" key="1">
    <citation type="submission" date="2019-04" db="EMBL/GenBank/DDBJ databases">
        <authorList>
            <person name="Hwang J.C."/>
        </authorList>
    </citation>
    <scope>NUCLEOTIDE SEQUENCE [LARGE SCALE GENOMIC DNA]</scope>
    <source>
        <strain evidence="5 6">IMCC35002</strain>
    </source>
</reference>
<dbReference type="Gene3D" id="3.90.950.10">
    <property type="match status" value="1"/>
</dbReference>
<accession>A0A4U1BPU6</accession>
<comment type="function">
    <text evidence="4">Nucleoside triphosphate pyrophosphatase that hydrolyzes dTTP and UTP. May have a dual role in cell division arrest and in preventing the incorporation of modified nucleotides into cellular nucleic acids.</text>
</comment>
<name>A0A4U1BPU6_9GAMM</name>
<evidence type="ECO:0000256" key="2">
    <source>
        <dbReference type="ARBA" id="ARBA00022801"/>
    </source>
</evidence>
<evidence type="ECO:0000256" key="4">
    <source>
        <dbReference type="HAMAP-Rule" id="MF_00528"/>
    </source>
</evidence>
<dbReference type="Proteomes" id="UP000305675">
    <property type="component" value="Unassembled WGS sequence"/>
</dbReference>
<gene>
    <name evidence="5" type="ORF">FCL42_07110</name>
</gene>
<dbReference type="SUPFAM" id="SSF52972">
    <property type="entry name" value="ITPase-like"/>
    <property type="match status" value="1"/>
</dbReference>
<comment type="subcellular location">
    <subcellularLocation>
        <location evidence="4">Cytoplasm</location>
    </subcellularLocation>
</comment>
<dbReference type="InterPro" id="IPR003697">
    <property type="entry name" value="Maf-like"/>
</dbReference>
<keyword evidence="2 4" id="KW-0378">Hydrolase</keyword>
<organism evidence="5 6">
    <name type="scientific">Ferrimonas aestuarii</name>
    <dbReference type="NCBI Taxonomy" id="2569539"/>
    <lineage>
        <taxon>Bacteria</taxon>
        <taxon>Pseudomonadati</taxon>
        <taxon>Pseudomonadota</taxon>
        <taxon>Gammaproteobacteria</taxon>
        <taxon>Alteromonadales</taxon>
        <taxon>Ferrimonadaceae</taxon>
        <taxon>Ferrimonas</taxon>
    </lineage>
</organism>
<protein>
    <recommendedName>
        <fullName evidence="4">dTTP/UTP pyrophosphatase</fullName>
        <shortName evidence="4">dTTPase/UTPase</shortName>
        <ecNumber evidence="4">3.6.1.9</ecNumber>
    </recommendedName>
    <alternativeName>
        <fullName evidence="4">Nucleoside triphosphate pyrophosphatase</fullName>
    </alternativeName>
    <alternativeName>
        <fullName evidence="4">Nucleotide pyrophosphatase</fullName>
        <shortName evidence="4">Nucleotide PPase</shortName>
    </alternativeName>
</protein>
<evidence type="ECO:0000256" key="1">
    <source>
        <dbReference type="ARBA" id="ARBA00001968"/>
    </source>
</evidence>
<dbReference type="GO" id="GO:0036218">
    <property type="term" value="F:dTTP diphosphatase activity"/>
    <property type="evidence" value="ECO:0007669"/>
    <property type="project" value="RHEA"/>
</dbReference>
<dbReference type="HAMAP" id="MF_00528">
    <property type="entry name" value="Maf"/>
    <property type="match status" value="1"/>
</dbReference>
<dbReference type="NCBIfam" id="TIGR00172">
    <property type="entry name" value="maf"/>
    <property type="match status" value="1"/>
</dbReference>
<dbReference type="PANTHER" id="PTHR43213">
    <property type="entry name" value="BIFUNCTIONAL DTTP/UTP PYROPHOSPHATASE/METHYLTRANSFERASE PROTEIN-RELATED"/>
    <property type="match status" value="1"/>
</dbReference>
<keyword evidence="4" id="KW-0963">Cytoplasm</keyword>
<dbReference type="Pfam" id="PF02545">
    <property type="entry name" value="Maf"/>
    <property type="match status" value="1"/>
</dbReference>
<keyword evidence="3 4" id="KW-0546">Nucleotide metabolism</keyword>
<evidence type="ECO:0000313" key="6">
    <source>
        <dbReference type="Proteomes" id="UP000305675"/>
    </source>
</evidence>
<dbReference type="GO" id="GO:0009117">
    <property type="term" value="P:nucleotide metabolic process"/>
    <property type="evidence" value="ECO:0007669"/>
    <property type="project" value="UniProtKB-KW"/>
</dbReference>
<dbReference type="PIRSF" id="PIRSF006305">
    <property type="entry name" value="Maf"/>
    <property type="match status" value="1"/>
</dbReference>
<feature type="active site" description="Proton acceptor" evidence="4">
    <location>
        <position position="72"/>
    </location>
</feature>
<dbReference type="EMBL" id="SWCJ01000004">
    <property type="protein sequence ID" value="TKB55980.1"/>
    <property type="molecule type" value="Genomic_DNA"/>
</dbReference>
<dbReference type="GO" id="GO:0005737">
    <property type="term" value="C:cytoplasm"/>
    <property type="evidence" value="ECO:0007669"/>
    <property type="project" value="UniProtKB-SubCell"/>
</dbReference>
<feature type="site" description="Important for substrate specificity" evidence="4">
    <location>
        <position position="14"/>
    </location>
</feature>
<evidence type="ECO:0000313" key="5">
    <source>
        <dbReference type="EMBL" id="TKB55980.1"/>
    </source>
</evidence>
<dbReference type="CDD" id="cd00555">
    <property type="entry name" value="Maf"/>
    <property type="match status" value="1"/>
</dbReference>
<dbReference type="PANTHER" id="PTHR43213:SF5">
    <property type="entry name" value="BIFUNCTIONAL DTTP_UTP PYROPHOSPHATASE_METHYLTRANSFERASE PROTEIN-RELATED"/>
    <property type="match status" value="1"/>
</dbReference>
<comment type="cofactor">
    <cofactor evidence="1 4">
        <name>a divalent metal cation</name>
        <dbReference type="ChEBI" id="CHEBI:60240"/>
    </cofactor>
</comment>
<dbReference type="GO" id="GO:0036221">
    <property type="term" value="F:UTP diphosphatase activity"/>
    <property type="evidence" value="ECO:0007669"/>
    <property type="project" value="RHEA"/>
</dbReference>
<sequence>MEKLDCILASTSPRRRELLAHLGYRFDAVAPQVDETPLAAELAADYVCRLAIAKAEAGHGLTDGKRPVLGSDTIVVLDGQILGKPKDAEDAKATLARLSGRSHQVMTAIACAHDKGTSHKLVVTDVTFCDMSPAQIQQYVASQEPMDKAGSYGIQGLGGAFIRRIDGSYSAVVGLPLVETRELLEPHI</sequence>
<feature type="site" description="Important for substrate specificity" evidence="4">
    <location>
        <position position="155"/>
    </location>
</feature>